<keyword evidence="3" id="KW-0560">Oxidoreductase</keyword>
<dbReference type="InterPro" id="IPR018211">
    <property type="entry name" value="ADH_Fe_CS"/>
</dbReference>
<proteinExistence type="inferred from homology"/>
<dbReference type="CDD" id="cd14861">
    <property type="entry name" value="Fe-ADH-like"/>
    <property type="match status" value="1"/>
</dbReference>
<feature type="domain" description="Fe-containing alcohol dehydrogenase-like C-terminal" evidence="6">
    <location>
        <begin position="187"/>
        <end position="381"/>
    </location>
</feature>
<name>A0A1U9VM25_9RALS</name>
<dbReference type="PANTHER" id="PTHR11496:SF102">
    <property type="entry name" value="ALCOHOL DEHYDROGENASE 4"/>
    <property type="match status" value="1"/>
</dbReference>
<dbReference type="EMBL" id="CP019911">
    <property type="protein sequence ID" value="AQW31333.1"/>
    <property type="molecule type" value="Genomic_DNA"/>
</dbReference>
<dbReference type="SUPFAM" id="SSF56796">
    <property type="entry name" value="Dehydroquinate synthase-like"/>
    <property type="match status" value="1"/>
</dbReference>
<evidence type="ECO:0000259" key="6">
    <source>
        <dbReference type="Pfam" id="PF25137"/>
    </source>
</evidence>
<dbReference type="AlphaFoldDB" id="A0A1U9VM25"/>
<dbReference type="FunFam" id="3.40.50.1970:FF:000003">
    <property type="entry name" value="Alcohol dehydrogenase, iron-containing"/>
    <property type="match status" value="1"/>
</dbReference>
<evidence type="ECO:0000313" key="8">
    <source>
        <dbReference type="Proteomes" id="UP000189628"/>
    </source>
</evidence>
<evidence type="ECO:0000256" key="4">
    <source>
        <dbReference type="ARBA" id="ARBA00023027"/>
    </source>
</evidence>
<gene>
    <name evidence="7" type="ORF">B0B51_16325</name>
</gene>
<dbReference type="Pfam" id="PF00465">
    <property type="entry name" value="Fe-ADH"/>
    <property type="match status" value="1"/>
</dbReference>
<evidence type="ECO:0000256" key="1">
    <source>
        <dbReference type="ARBA" id="ARBA00001962"/>
    </source>
</evidence>
<feature type="domain" description="Alcohol dehydrogenase iron-type/glycerol dehydrogenase GldA" evidence="5">
    <location>
        <begin position="8"/>
        <end position="176"/>
    </location>
</feature>
<dbReference type="Gene3D" id="3.40.50.1970">
    <property type="match status" value="1"/>
</dbReference>
<dbReference type="PROSITE" id="PS00913">
    <property type="entry name" value="ADH_IRON_1"/>
    <property type="match status" value="1"/>
</dbReference>
<dbReference type="Gene3D" id="1.20.1090.10">
    <property type="entry name" value="Dehydroquinate synthase-like - alpha domain"/>
    <property type="match status" value="1"/>
</dbReference>
<keyword evidence="4" id="KW-0520">NAD</keyword>
<evidence type="ECO:0000256" key="3">
    <source>
        <dbReference type="ARBA" id="ARBA00023002"/>
    </source>
</evidence>
<evidence type="ECO:0000259" key="5">
    <source>
        <dbReference type="Pfam" id="PF00465"/>
    </source>
</evidence>
<comment type="similarity">
    <text evidence="2">Belongs to the iron-containing alcohol dehydrogenase family.</text>
</comment>
<dbReference type="GO" id="GO:0004022">
    <property type="term" value="F:alcohol dehydrogenase (NAD+) activity"/>
    <property type="evidence" value="ECO:0007669"/>
    <property type="project" value="TreeGrafter"/>
</dbReference>
<reference evidence="7 8" key="1">
    <citation type="submission" date="2017-02" db="EMBL/GenBank/DDBJ databases">
        <title>Blood Disease Bacterium A2-HR MARDI.</title>
        <authorList>
            <person name="Badrun R."/>
            <person name="Abu Bakar N."/>
            <person name="Laboh R."/>
        </authorList>
    </citation>
    <scope>NUCLEOTIDE SEQUENCE [LARGE SCALE GENOMIC DNA]</scope>
    <source>
        <strain evidence="7 8">A2-HR MARDI</strain>
    </source>
</reference>
<dbReference type="GO" id="GO:0046872">
    <property type="term" value="F:metal ion binding"/>
    <property type="evidence" value="ECO:0007669"/>
    <property type="project" value="InterPro"/>
</dbReference>
<dbReference type="Pfam" id="PF25137">
    <property type="entry name" value="ADH_Fe_C"/>
    <property type="match status" value="1"/>
</dbReference>
<dbReference type="InterPro" id="IPR001670">
    <property type="entry name" value="ADH_Fe/GldA"/>
</dbReference>
<dbReference type="Proteomes" id="UP000189628">
    <property type="component" value="Chromosome"/>
</dbReference>
<organism evidence="7 8">
    <name type="scientific">blood disease bacterium A2-HR MARDI</name>
    <dbReference type="NCBI Taxonomy" id="1944648"/>
    <lineage>
        <taxon>Bacteria</taxon>
        <taxon>Pseudomonadati</taxon>
        <taxon>Pseudomonadota</taxon>
        <taxon>Betaproteobacteria</taxon>
        <taxon>Burkholderiales</taxon>
        <taxon>Burkholderiaceae</taxon>
        <taxon>Ralstonia</taxon>
        <taxon>Ralstonia solanacearum species complex</taxon>
    </lineage>
</organism>
<dbReference type="InterPro" id="IPR039697">
    <property type="entry name" value="Alcohol_dehydrogenase_Fe"/>
</dbReference>
<dbReference type="InterPro" id="IPR056798">
    <property type="entry name" value="ADH_Fe_C"/>
</dbReference>
<comment type="cofactor">
    <cofactor evidence="1">
        <name>Fe cation</name>
        <dbReference type="ChEBI" id="CHEBI:24875"/>
    </cofactor>
</comment>
<dbReference type="RefSeq" id="WP_078223038.1">
    <property type="nucleotide sequence ID" value="NZ_CP019911.1"/>
</dbReference>
<evidence type="ECO:0000313" key="7">
    <source>
        <dbReference type="EMBL" id="AQW31333.1"/>
    </source>
</evidence>
<evidence type="ECO:0000256" key="2">
    <source>
        <dbReference type="ARBA" id="ARBA00007358"/>
    </source>
</evidence>
<accession>A0A1U9VM25</accession>
<dbReference type="PANTHER" id="PTHR11496">
    <property type="entry name" value="ALCOHOL DEHYDROGENASE"/>
    <property type="match status" value="1"/>
</dbReference>
<protein>
    <submittedName>
        <fullName evidence="7">4-hydroxybutyrate dehydrogenase</fullName>
    </submittedName>
</protein>
<sequence length="382" mass="40348">MAYIYYLTHIHLGYDSLAQLPAECARLGIRRPLIVTDQGVVAAGLVQCALDVLDAGSVPVFDDTPSNPTEAMVMAAAACYRHHDCDGLIAVGGGSAIDLAKGTAIVATHAGGLTSYATVEGGSDRITDTVPPLIAIPTTAGSGSEVARGAALIVEDGRKLSFHSWHLVPKSAICDPGLTLGLPAALTAGTGMDAVTHCIETFLAPAFNPPAEGIALDGLQRAWTYIERATHDGSDRDARLHMMSASLQGAMAFQKGVGCAHALSHALGAVALNGETRLHHGTLNAVLLPAVLRFNETAASVVKNQCYVRLRRAMGLPGHADIAQAVFDMNVRLGLPTGLKQLGVDESMFDRVIDASRTDYCHRTNPREATRADYRRLLRESL</sequence>